<dbReference type="InterPro" id="IPR051531">
    <property type="entry name" value="N-acetyltransferase"/>
</dbReference>
<dbReference type="SUPFAM" id="SSF55729">
    <property type="entry name" value="Acyl-CoA N-acyltransferases (Nat)"/>
    <property type="match status" value="1"/>
</dbReference>
<sequence>MISTARLDLVPLSREMMRALDNDRARFAELLDAEVAAAWPQADFAEVLPSIREWVERDRALEIWTYVIVLREPKRVLVGEIGYKGPPDSEATVEIGYALLPEARRNGYASEAVTALVRWALQRNDVLRVTAETVIGNDASERVLQRTGFRLIGIRSDSRWWEHV</sequence>
<dbReference type="EMBL" id="BOPV01000001">
    <property type="protein sequence ID" value="GIL40356.1"/>
    <property type="molecule type" value="Genomic_DNA"/>
</dbReference>
<dbReference type="RefSeq" id="WP_420243456.1">
    <property type="nucleotide sequence ID" value="NZ_BOPV01000001.1"/>
</dbReference>
<comment type="caution">
    <text evidence="2">The sequence shown here is derived from an EMBL/GenBank/DDBJ whole genome shotgun (WGS) entry which is preliminary data.</text>
</comment>
<accession>A0A8S8XGG6</accession>
<dbReference type="Gene3D" id="3.40.630.30">
    <property type="match status" value="1"/>
</dbReference>
<dbReference type="AlphaFoldDB" id="A0A8S8XGG6"/>
<protein>
    <submittedName>
        <fullName evidence="2">N-acetyltransferase</fullName>
    </submittedName>
</protein>
<keyword evidence="3" id="KW-1185">Reference proteome</keyword>
<dbReference type="InterPro" id="IPR000182">
    <property type="entry name" value="GNAT_dom"/>
</dbReference>
<dbReference type="InterPro" id="IPR016181">
    <property type="entry name" value="Acyl_CoA_acyltransferase"/>
</dbReference>
<reference evidence="2" key="1">
    <citation type="submission" date="2021-02" db="EMBL/GenBank/DDBJ databases">
        <title>Genome sequence of Rhodospirillales sp. strain TMPK1 isolated from soil.</title>
        <authorList>
            <person name="Nakai R."/>
            <person name="Kusada H."/>
            <person name="Tamaki H."/>
        </authorList>
    </citation>
    <scope>NUCLEOTIDE SEQUENCE</scope>
    <source>
        <strain evidence="2">TMPK1</strain>
    </source>
</reference>
<organism evidence="2 3">
    <name type="scientific">Roseiterribacter gracilis</name>
    <dbReference type="NCBI Taxonomy" id="2812848"/>
    <lineage>
        <taxon>Bacteria</taxon>
        <taxon>Pseudomonadati</taxon>
        <taxon>Pseudomonadota</taxon>
        <taxon>Alphaproteobacteria</taxon>
        <taxon>Rhodospirillales</taxon>
        <taxon>Roseiterribacteraceae</taxon>
        <taxon>Roseiterribacter</taxon>
    </lineage>
</organism>
<evidence type="ECO:0000313" key="2">
    <source>
        <dbReference type="EMBL" id="GIL40356.1"/>
    </source>
</evidence>
<dbReference type="PANTHER" id="PTHR43792:SF13">
    <property type="entry name" value="ACETYLTRANSFERASE"/>
    <property type="match status" value="1"/>
</dbReference>
<dbReference type="Pfam" id="PF13302">
    <property type="entry name" value="Acetyltransf_3"/>
    <property type="match status" value="1"/>
</dbReference>
<evidence type="ECO:0000313" key="3">
    <source>
        <dbReference type="Proteomes" id="UP000681075"/>
    </source>
</evidence>
<proteinExistence type="predicted"/>
<evidence type="ECO:0000259" key="1">
    <source>
        <dbReference type="PROSITE" id="PS51186"/>
    </source>
</evidence>
<feature type="domain" description="N-acetyltransferase" evidence="1">
    <location>
        <begin position="23"/>
        <end position="164"/>
    </location>
</feature>
<dbReference type="Proteomes" id="UP000681075">
    <property type="component" value="Unassembled WGS sequence"/>
</dbReference>
<dbReference type="GO" id="GO:0016747">
    <property type="term" value="F:acyltransferase activity, transferring groups other than amino-acyl groups"/>
    <property type="evidence" value="ECO:0007669"/>
    <property type="project" value="InterPro"/>
</dbReference>
<dbReference type="PROSITE" id="PS51186">
    <property type="entry name" value="GNAT"/>
    <property type="match status" value="1"/>
</dbReference>
<name>A0A8S8XGG6_9PROT</name>
<gene>
    <name evidence="2" type="ORF">TMPK1_25930</name>
</gene>
<dbReference type="PANTHER" id="PTHR43792">
    <property type="entry name" value="GNAT FAMILY, PUTATIVE (AFU_ORTHOLOGUE AFUA_3G00765)-RELATED-RELATED"/>
    <property type="match status" value="1"/>
</dbReference>